<dbReference type="GO" id="GO:0003677">
    <property type="term" value="F:DNA binding"/>
    <property type="evidence" value="ECO:0007669"/>
    <property type="project" value="UniProtKB-KW"/>
</dbReference>
<dbReference type="AlphaFoldDB" id="A0A285EI44"/>
<dbReference type="Gene3D" id="1.10.10.10">
    <property type="entry name" value="Winged helix-like DNA-binding domain superfamily/Winged helix DNA-binding domain"/>
    <property type="match status" value="1"/>
</dbReference>
<accession>A0A285EI44</accession>
<proteinExistence type="predicted"/>
<dbReference type="SUPFAM" id="SSF51206">
    <property type="entry name" value="cAMP-binding domain-like"/>
    <property type="match status" value="1"/>
</dbReference>
<keyword evidence="6" id="KW-1185">Reference proteome</keyword>
<dbReference type="InterPro" id="IPR018490">
    <property type="entry name" value="cNMP-bd_dom_sf"/>
</dbReference>
<feature type="domain" description="HTH crp-type" evidence="4">
    <location>
        <begin position="150"/>
        <end position="217"/>
    </location>
</feature>
<dbReference type="GO" id="GO:0006355">
    <property type="term" value="P:regulation of DNA-templated transcription"/>
    <property type="evidence" value="ECO:0007669"/>
    <property type="project" value="InterPro"/>
</dbReference>
<organism evidence="5 6">
    <name type="scientific">Geodermatophilus sabuli</name>
    <dbReference type="NCBI Taxonomy" id="1564158"/>
    <lineage>
        <taxon>Bacteria</taxon>
        <taxon>Bacillati</taxon>
        <taxon>Actinomycetota</taxon>
        <taxon>Actinomycetes</taxon>
        <taxon>Geodermatophilales</taxon>
        <taxon>Geodermatophilaceae</taxon>
        <taxon>Geodermatophilus</taxon>
    </lineage>
</organism>
<dbReference type="Proteomes" id="UP000219514">
    <property type="component" value="Unassembled WGS sequence"/>
</dbReference>
<name>A0A285EI44_9ACTN</name>
<dbReference type="PROSITE" id="PS51063">
    <property type="entry name" value="HTH_CRP_2"/>
    <property type="match status" value="1"/>
</dbReference>
<dbReference type="InterPro" id="IPR012318">
    <property type="entry name" value="HTH_CRP"/>
</dbReference>
<dbReference type="InterPro" id="IPR000595">
    <property type="entry name" value="cNMP-bd_dom"/>
</dbReference>
<evidence type="ECO:0000256" key="3">
    <source>
        <dbReference type="ARBA" id="ARBA00023163"/>
    </source>
</evidence>
<reference evidence="5 6" key="1">
    <citation type="submission" date="2017-09" db="EMBL/GenBank/DDBJ databases">
        <authorList>
            <person name="Ehlers B."/>
            <person name="Leendertz F.H."/>
        </authorList>
    </citation>
    <scope>NUCLEOTIDE SEQUENCE [LARGE SCALE GENOMIC DNA]</scope>
    <source>
        <strain evidence="5 6">DSM 46844</strain>
    </source>
</reference>
<dbReference type="SMART" id="SM00419">
    <property type="entry name" value="HTH_CRP"/>
    <property type="match status" value="1"/>
</dbReference>
<dbReference type="InterPro" id="IPR014710">
    <property type="entry name" value="RmlC-like_jellyroll"/>
</dbReference>
<dbReference type="SUPFAM" id="SSF46785">
    <property type="entry name" value="Winged helix' DNA-binding domain"/>
    <property type="match status" value="1"/>
</dbReference>
<evidence type="ECO:0000313" key="5">
    <source>
        <dbReference type="EMBL" id="SNX98799.1"/>
    </source>
</evidence>
<keyword evidence="5" id="KW-0418">Kinase</keyword>
<keyword evidence="5" id="KW-0808">Transferase</keyword>
<dbReference type="CDD" id="cd00038">
    <property type="entry name" value="CAP_ED"/>
    <property type="match status" value="1"/>
</dbReference>
<dbReference type="Gene3D" id="2.60.120.10">
    <property type="entry name" value="Jelly Rolls"/>
    <property type="match status" value="1"/>
</dbReference>
<protein>
    <submittedName>
        <fullName evidence="5">cAMP-binding domain of CRP or a regulatory subunit of cAMP-dependent protein kinases</fullName>
    </submittedName>
</protein>
<evidence type="ECO:0000259" key="4">
    <source>
        <dbReference type="PROSITE" id="PS51063"/>
    </source>
</evidence>
<evidence type="ECO:0000256" key="2">
    <source>
        <dbReference type="ARBA" id="ARBA00023125"/>
    </source>
</evidence>
<keyword evidence="2" id="KW-0238">DNA-binding</keyword>
<dbReference type="GO" id="GO:0016301">
    <property type="term" value="F:kinase activity"/>
    <property type="evidence" value="ECO:0007669"/>
    <property type="project" value="UniProtKB-KW"/>
</dbReference>
<evidence type="ECO:0000313" key="6">
    <source>
        <dbReference type="Proteomes" id="UP000219514"/>
    </source>
</evidence>
<sequence>MSPRGPDPAVVDAWENSYLAELSEQVRDLVLADSFVLTIPPGNVIYEAYGQPRLALILSGHAKVQVLSQGGRAATIRYAGPGQVIGLPAVISDGAPYGARAIGACQVAMLNVSVLRRLANTDVSVAWLFARKVTEGSYESIELLGISLFGTVRQRVSRHLLDLAERKDNQLVVQVNQQELADAIGSVREVVARALRQLQDDELVARTPGALVLLDPAALHAVASGGD</sequence>
<keyword evidence="3" id="KW-0804">Transcription</keyword>
<dbReference type="Pfam" id="PF00027">
    <property type="entry name" value="cNMP_binding"/>
    <property type="match status" value="1"/>
</dbReference>
<dbReference type="OrthoDB" id="41390at2"/>
<dbReference type="Pfam" id="PF13545">
    <property type="entry name" value="HTH_Crp_2"/>
    <property type="match status" value="1"/>
</dbReference>
<dbReference type="InterPro" id="IPR036388">
    <property type="entry name" value="WH-like_DNA-bd_sf"/>
</dbReference>
<dbReference type="EMBL" id="OBDO01000012">
    <property type="protein sequence ID" value="SNX98799.1"/>
    <property type="molecule type" value="Genomic_DNA"/>
</dbReference>
<evidence type="ECO:0000256" key="1">
    <source>
        <dbReference type="ARBA" id="ARBA00023015"/>
    </source>
</evidence>
<keyword evidence="1" id="KW-0805">Transcription regulation</keyword>
<dbReference type="InterPro" id="IPR036390">
    <property type="entry name" value="WH_DNA-bd_sf"/>
</dbReference>
<gene>
    <name evidence="5" type="ORF">SAMN06893097_11295</name>
</gene>